<dbReference type="EMBL" id="MU853752">
    <property type="protein sequence ID" value="KAK3946100.1"/>
    <property type="molecule type" value="Genomic_DNA"/>
</dbReference>
<feature type="region of interest" description="Disordered" evidence="1">
    <location>
        <begin position="24"/>
        <end position="45"/>
    </location>
</feature>
<feature type="region of interest" description="Disordered" evidence="1">
    <location>
        <begin position="133"/>
        <end position="181"/>
    </location>
</feature>
<feature type="compositionally biased region" description="Low complexity" evidence="1">
    <location>
        <begin position="89"/>
        <end position="98"/>
    </location>
</feature>
<accession>A0AAN6SA48</accession>
<organism evidence="2 3">
    <name type="scientific">Diplogelasinospora grovesii</name>
    <dbReference type="NCBI Taxonomy" id="303347"/>
    <lineage>
        <taxon>Eukaryota</taxon>
        <taxon>Fungi</taxon>
        <taxon>Dikarya</taxon>
        <taxon>Ascomycota</taxon>
        <taxon>Pezizomycotina</taxon>
        <taxon>Sordariomycetes</taxon>
        <taxon>Sordariomycetidae</taxon>
        <taxon>Sordariales</taxon>
        <taxon>Diplogelasinosporaceae</taxon>
        <taxon>Diplogelasinospora</taxon>
    </lineage>
</organism>
<dbReference type="AlphaFoldDB" id="A0AAN6SA48"/>
<comment type="caution">
    <text evidence="2">The sequence shown here is derived from an EMBL/GenBank/DDBJ whole genome shotgun (WGS) entry which is preliminary data.</text>
</comment>
<reference evidence="3" key="1">
    <citation type="journal article" date="2023" name="Mol. Phylogenet. Evol.">
        <title>Genome-scale phylogeny and comparative genomics of the fungal order Sordariales.</title>
        <authorList>
            <person name="Hensen N."/>
            <person name="Bonometti L."/>
            <person name="Westerberg I."/>
            <person name="Brannstrom I.O."/>
            <person name="Guillou S."/>
            <person name="Cros-Aarteil S."/>
            <person name="Calhoun S."/>
            <person name="Haridas S."/>
            <person name="Kuo A."/>
            <person name="Mondo S."/>
            <person name="Pangilinan J."/>
            <person name="Riley R."/>
            <person name="LaButti K."/>
            <person name="Andreopoulos B."/>
            <person name="Lipzen A."/>
            <person name="Chen C."/>
            <person name="Yan M."/>
            <person name="Daum C."/>
            <person name="Ng V."/>
            <person name="Clum A."/>
            <person name="Steindorff A."/>
            <person name="Ohm R.A."/>
            <person name="Martin F."/>
            <person name="Silar P."/>
            <person name="Natvig D.O."/>
            <person name="Lalanne C."/>
            <person name="Gautier V."/>
            <person name="Ament-Velasquez S.L."/>
            <person name="Kruys A."/>
            <person name="Hutchinson M.I."/>
            <person name="Powell A.J."/>
            <person name="Barry K."/>
            <person name="Miller A.N."/>
            <person name="Grigoriev I.V."/>
            <person name="Debuchy R."/>
            <person name="Gladieux P."/>
            <person name="Hiltunen Thoren M."/>
            <person name="Johannesson H."/>
        </authorList>
    </citation>
    <scope>NUCLEOTIDE SEQUENCE [LARGE SCALE GENOMIC DNA]</scope>
    <source>
        <strain evidence="3">CBS 340.73</strain>
    </source>
</reference>
<dbReference type="Proteomes" id="UP001303473">
    <property type="component" value="Unassembled WGS sequence"/>
</dbReference>
<keyword evidence="3" id="KW-1185">Reference proteome</keyword>
<proteinExistence type="predicted"/>
<evidence type="ECO:0000256" key="1">
    <source>
        <dbReference type="SAM" id="MobiDB-lite"/>
    </source>
</evidence>
<feature type="compositionally biased region" description="Basic and acidic residues" evidence="1">
    <location>
        <begin position="133"/>
        <end position="142"/>
    </location>
</feature>
<evidence type="ECO:0000313" key="2">
    <source>
        <dbReference type="EMBL" id="KAK3946100.1"/>
    </source>
</evidence>
<gene>
    <name evidence="2" type="ORF">QBC46DRAFT_354</name>
</gene>
<evidence type="ECO:0000313" key="3">
    <source>
        <dbReference type="Proteomes" id="UP001303473"/>
    </source>
</evidence>
<sequence>MYGSYGSTSSSSYSSYTSYTSSYSSTTRSSPMDIAPISISSHGPDASCAFPSWPRRTSLNSDESEERATSYLSDEDLFISDPFEDDARSVSSSNGSASPMHGSSHHEIQQLTEADILEMQRERAAYQREMMRFLLNEKERRRQQAKRQRRSSDSKSGSSSSKNKSPKNSKLNAMTPIAEAE</sequence>
<name>A0AAN6SA48_9PEZI</name>
<feature type="compositionally biased region" description="Low complexity" evidence="1">
    <location>
        <begin position="154"/>
        <end position="172"/>
    </location>
</feature>
<feature type="region of interest" description="Disordered" evidence="1">
    <location>
        <begin position="82"/>
        <end position="107"/>
    </location>
</feature>
<protein>
    <submittedName>
        <fullName evidence="2">Uncharacterized protein</fullName>
    </submittedName>
</protein>